<keyword evidence="2" id="KW-0732">Signal</keyword>
<dbReference type="Proteomes" id="UP000315010">
    <property type="component" value="Unassembled WGS sequence"/>
</dbReference>
<evidence type="ECO:0000313" key="3">
    <source>
        <dbReference type="EMBL" id="TWT81429.1"/>
    </source>
</evidence>
<evidence type="ECO:0000313" key="4">
    <source>
        <dbReference type="Proteomes" id="UP000315010"/>
    </source>
</evidence>
<feature type="chain" id="PRO_5022849353" evidence="2">
    <location>
        <begin position="24"/>
        <end position="450"/>
    </location>
</feature>
<accession>A0A5C5Z249</accession>
<organism evidence="3 4">
    <name type="scientific">Novipirellula herctigrandis</name>
    <dbReference type="NCBI Taxonomy" id="2527986"/>
    <lineage>
        <taxon>Bacteria</taxon>
        <taxon>Pseudomonadati</taxon>
        <taxon>Planctomycetota</taxon>
        <taxon>Planctomycetia</taxon>
        <taxon>Pirellulales</taxon>
        <taxon>Pirellulaceae</taxon>
        <taxon>Novipirellula</taxon>
    </lineage>
</organism>
<keyword evidence="3" id="KW-0378">Hydrolase</keyword>
<feature type="signal peptide" evidence="2">
    <location>
        <begin position="1"/>
        <end position="23"/>
    </location>
</feature>
<dbReference type="InterPro" id="IPR012334">
    <property type="entry name" value="Pectin_lyas_fold"/>
</dbReference>
<dbReference type="OrthoDB" id="236349at2"/>
<keyword evidence="3" id="KW-0326">Glycosidase</keyword>
<dbReference type="SUPFAM" id="SSF51126">
    <property type="entry name" value="Pectin lyase-like"/>
    <property type="match status" value="1"/>
</dbReference>
<evidence type="ECO:0000256" key="2">
    <source>
        <dbReference type="SAM" id="SignalP"/>
    </source>
</evidence>
<comment type="caution">
    <text evidence="3">The sequence shown here is derived from an EMBL/GenBank/DDBJ whole genome shotgun (WGS) entry which is preliminary data.</text>
</comment>
<reference evidence="3 4" key="1">
    <citation type="submission" date="2019-02" db="EMBL/GenBank/DDBJ databases">
        <title>Deep-cultivation of Planctomycetes and their phenomic and genomic characterization uncovers novel biology.</title>
        <authorList>
            <person name="Wiegand S."/>
            <person name="Jogler M."/>
            <person name="Boedeker C."/>
            <person name="Pinto D."/>
            <person name="Vollmers J."/>
            <person name="Rivas-Marin E."/>
            <person name="Kohn T."/>
            <person name="Peeters S.H."/>
            <person name="Heuer A."/>
            <person name="Rast P."/>
            <person name="Oberbeckmann S."/>
            <person name="Bunk B."/>
            <person name="Jeske O."/>
            <person name="Meyerdierks A."/>
            <person name="Storesund J.E."/>
            <person name="Kallscheuer N."/>
            <person name="Luecker S."/>
            <person name="Lage O.M."/>
            <person name="Pohl T."/>
            <person name="Merkel B.J."/>
            <person name="Hornburger P."/>
            <person name="Mueller R.-W."/>
            <person name="Bruemmer F."/>
            <person name="Labrenz M."/>
            <person name="Spormann A.M."/>
            <person name="Op Den Camp H."/>
            <person name="Overmann J."/>
            <person name="Amann R."/>
            <person name="Jetten M.S.M."/>
            <person name="Mascher T."/>
            <person name="Medema M.H."/>
            <person name="Devos D.P."/>
            <person name="Kaster A.-K."/>
            <person name="Ovreas L."/>
            <person name="Rohde M."/>
            <person name="Galperin M.Y."/>
            <person name="Jogler C."/>
        </authorList>
    </citation>
    <scope>NUCLEOTIDE SEQUENCE [LARGE SCALE GENOMIC DNA]</scope>
    <source>
        <strain evidence="3 4">CA13</strain>
    </source>
</reference>
<proteinExistence type="predicted"/>
<dbReference type="EMBL" id="SJPJ01000001">
    <property type="protein sequence ID" value="TWT81429.1"/>
    <property type="molecule type" value="Genomic_DNA"/>
</dbReference>
<protein>
    <submittedName>
        <fullName evidence="3">Iota-carrageenase</fullName>
        <ecNumber evidence="3">3.2.1.157</ecNumber>
    </submittedName>
</protein>
<feature type="region of interest" description="Disordered" evidence="1">
    <location>
        <begin position="428"/>
        <end position="450"/>
    </location>
</feature>
<keyword evidence="4" id="KW-1185">Reference proteome</keyword>
<dbReference type="InterPro" id="IPR011050">
    <property type="entry name" value="Pectin_lyase_fold/virulence"/>
</dbReference>
<evidence type="ECO:0000256" key="1">
    <source>
        <dbReference type="SAM" id="MobiDB-lite"/>
    </source>
</evidence>
<feature type="compositionally biased region" description="Basic and acidic residues" evidence="1">
    <location>
        <begin position="428"/>
        <end position="440"/>
    </location>
</feature>
<dbReference type="AlphaFoldDB" id="A0A5C5Z249"/>
<feature type="compositionally biased region" description="Basic residues" evidence="1">
    <location>
        <begin position="441"/>
        <end position="450"/>
    </location>
</feature>
<gene>
    <name evidence="3" type="primary">cgiA_6</name>
    <name evidence="3" type="ORF">CA13_28820</name>
</gene>
<dbReference type="GO" id="GO:0033952">
    <property type="term" value="F:iota-carrageenase activity"/>
    <property type="evidence" value="ECO:0007669"/>
    <property type="project" value="UniProtKB-EC"/>
</dbReference>
<dbReference type="RefSeq" id="WP_146397357.1">
    <property type="nucleotide sequence ID" value="NZ_SJPJ01000001.1"/>
</dbReference>
<sequence length="450" mass="49160" precursor="true">MDLTSRLILLTLLAFGFATTASAEYTETMAPNGPIKKVGSDYGLVDDNAKTNQSDVLQKAIDDVAALGGGRLVIPKGTYRFAGILLKSNVHLLIEKDTVIKPFWPEGTKAVVFNLDAERPSKKKQMTLEQEQAFIENVSIRGLGGRWIIDYSDRERQKGDGVRGILAKMVRNFLIADLDVKDNYSTYCGITLTPIQTDNETKDWPVSRATDGTVRNCRIFNASAGYGLTQLHGAQTVHFEDLYAEGGVTLRMETGAVGDKTAIYDITGKNIVNENGRCAVMCGPHSAMNGVVKIEGIKSIGSAFAVQIGSGGVKAKELINNPDAVDGIFAKGSYVKNIHAIFGMHGQVKTHAFLGIPEEYYDDLNLRWENKFFDGPSIGAVVDSSADQYDMIIENVTMEGFKYNADKPILTEADFPKGKWGAAVSKWKSDHGISGETDKQKNKKAKKKAR</sequence>
<name>A0A5C5Z249_9BACT</name>
<dbReference type="EC" id="3.2.1.157" evidence="3"/>
<dbReference type="Gene3D" id="2.160.20.10">
    <property type="entry name" value="Single-stranded right-handed beta-helix, Pectin lyase-like"/>
    <property type="match status" value="1"/>
</dbReference>